<evidence type="ECO:0000256" key="1">
    <source>
        <dbReference type="SAM" id="MobiDB-lite"/>
    </source>
</evidence>
<evidence type="ECO:0000313" key="3">
    <source>
        <dbReference type="Proteomes" id="UP001194468"/>
    </source>
</evidence>
<keyword evidence="3" id="KW-1185">Reference proteome</keyword>
<protein>
    <submittedName>
        <fullName evidence="2">Uncharacterized protein</fullName>
    </submittedName>
</protein>
<sequence>MSAATAQSSGSSGGCAARSFPHSPGPMFSHPDHQTAVPHSESSQKRKSSSCEDRRSSQLSVLRYSPPRGPSASAADHRLLDNGLLYSPPPVFHLPKHLPFRNVDTRSLETAPSPNLRLPDPFDQRGVRSLFASMSRCLLI</sequence>
<dbReference type="AlphaFoldDB" id="A0AAD4BK66"/>
<feature type="compositionally biased region" description="Low complexity" evidence="1">
    <location>
        <begin position="1"/>
        <end position="19"/>
    </location>
</feature>
<evidence type="ECO:0000313" key="2">
    <source>
        <dbReference type="EMBL" id="KAF8433292.1"/>
    </source>
</evidence>
<gene>
    <name evidence="2" type="ORF">L210DRAFT_3455095</name>
</gene>
<feature type="region of interest" description="Disordered" evidence="1">
    <location>
        <begin position="1"/>
        <end position="76"/>
    </location>
</feature>
<dbReference type="EMBL" id="WHUW01000035">
    <property type="protein sequence ID" value="KAF8433292.1"/>
    <property type="molecule type" value="Genomic_DNA"/>
</dbReference>
<organism evidence="2 3">
    <name type="scientific">Boletus edulis BED1</name>
    <dbReference type="NCBI Taxonomy" id="1328754"/>
    <lineage>
        <taxon>Eukaryota</taxon>
        <taxon>Fungi</taxon>
        <taxon>Dikarya</taxon>
        <taxon>Basidiomycota</taxon>
        <taxon>Agaricomycotina</taxon>
        <taxon>Agaricomycetes</taxon>
        <taxon>Agaricomycetidae</taxon>
        <taxon>Boletales</taxon>
        <taxon>Boletineae</taxon>
        <taxon>Boletaceae</taxon>
        <taxon>Boletoideae</taxon>
        <taxon>Boletus</taxon>
    </lineage>
</organism>
<proteinExistence type="predicted"/>
<reference evidence="2" key="1">
    <citation type="submission" date="2019-10" db="EMBL/GenBank/DDBJ databases">
        <authorList>
            <consortium name="DOE Joint Genome Institute"/>
            <person name="Kuo A."/>
            <person name="Miyauchi S."/>
            <person name="Kiss E."/>
            <person name="Drula E."/>
            <person name="Kohler A."/>
            <person name="Sanchez-Garcia M."/>
            <person name="Andreopoulos B."/>
            <person name="Barry K.W."/>
            <person name="Bonito G."/>
            <person name="Buee M."/>
            <person name="Carver A."/>
            <person name="Chen C."/>
            <person name="Cichocki N."/>
            <person name="Clum A."/>
            <person name="Culley D."/>
            <person name="Crous P.W."/>
            <person name="Fauchery L."/>
            <person name="Girlanda M."/>
            <person name="Hayes R."/>
            <person name="Keri Z."/>
            <person name="LaButti K."/>
            <person name="Lipzen A."/>
            <person name="Lombard V."/>
            <person name="Magnuson J."/>
            <person name="Maillard F."/>
            <person name="Morin E."/>
            <person name="Murat C."/>
            <person name="Nolan M."/>
            <person name="Ohm R."/>
            <person name="Pangilinan J."/>
            <person name="Pereira M."/>
            <person name="Perotto S."/>
            <person name="Peter M."/>
            <person name="Riley R."/>
            <person name="Sitrit Y."/>
            <person name="Stielow B."/>
            <person name="Szollosi G."/>
            <person name="Zifcakova L."/>
            <person name="Stursova M."/>
            <person name="Spatafora J.W."/>
            <person name="Tedersoo L."/>
            <person name="Vaario L.-M."/>
            <person name="Yamada A."/>
            <person name="Yan M."/>
            <person name="Wang P."/>
            <person name="Xu J."/>
            <person name="Bruns T."/>
            <person name="Baldrian P."/>
            <person name="Vilgalys R."/>
            <person name="Henrissat B."/>
            <person name="Grigoriev I.V."/>
            <person name="Hibbett D."/>
            <person name="Nagy L.G."/>
            <person name="Martin F.M."/>
        </authorList>
    </citation>
    <scope>NUCLEOTIDE SEQUENCE</scope>
    <source>
        <strain evidence="2">BED1</strain>
    </source>
</reference>
<feature type="non-terminal residue" evidence="2">
    <location>
        <position position="1"/>
    </location>
</feature>
<reference evidence="2" key="2">
    <citation type="journal article" date="2020" name="Nat. Commun.">
        <title>Large-scale genome sequencing of mycorrhizal fungi provides insights into the early evolution of symbiotic traits.</title>
        <authorList>
            <person name="Miyauchi S."/>
            <person name="Kiss E."/>
            <person name="Kuo A."/>
            <person name="Drula E."/>
            <person name="Kohler A."/>
            <person name="Sanchez-Garcia M."/>
            <person name="Morin E."/>
            <person name="Andreopoulos B."/>
            <person name="Barry K.W."/>
            <person name="Bonito G."/>
            <person name="Buee M."/>
            <person name="Carver A."/>
            <person name="Chen C."/>
            <person name="Cichocki N."/>
            <person name="Clum A."/>
            <person name="Culley D."/>
            <person name="Crous P.W."/>
            <person name="Fauchery L."/>
            <person name="Girlanda M."/>
            <person name="Hayes R.D."/>
            <person name="Keri Z."/>
            <person name="LaButti K."/>
            <person name="Lipzen A."/>
            <person name="Lombard V."/>
            <person name="Magnuson J."/>
            <person name="Maillard F."/>
            <person name="Murat C."/>
            <person name="Nolan M."/>
            <person name="Ohm R.A."/>
            <person name="Pangilinan J."/>
            <person name="Pereira M.F."/>
            <person name="Perotto S."/>
            <person name="Peter M."/>
            <person name="Pfister S."/>
            <person name="Riley R."/>
            <person name="Sitrit Y."/>
            <person name="Stielow J.B."/>
            <person name="Szollosi G."/>
            <person name="Zifcakova L."/>
            <person name="Stursova M."/>
            <person name="Spatafora J.W."/>
            <person name="Tedersoo L."/>
            <person name="Vaario L.M."/>
            <person name="Yamada A."/>
            <person name="Yan M."/>
            <person name="Wang P."/>
            <person name="Xu J."/>
            <person name="Bruns T."/>
            <person name="Baldrian P."/>
            <person name="Vilgalys R."/>
            <person name="Dunand C."/>
            <person name="Henrissat B."/>
            <person name="Grigoriev I.V."/>
            <person name="Hibbett D."/>
            <person name="Nagy L.G."/>
            <person name="Martin F.M."/>
        </authorList>
    </citation>
    <scope>NUCLEOTIDE SEQUENCE</scope>
    <source>
        <strain evidence="2">BED1</strain>
    </source>
</reference>
<dbReference type="Proteomes" id="UP001194468">
    <property type="component" value="Unassembled WGS sequence"/>
</dbReference>
<accession>A0AAD4BK66</accession>
<comment type="caution">
    <text evidence="2">The sequence shown here is derived from an EMBL/GenBank/DDBJ whole genome shotgun (WGS) entry which is preliminary data.</text>
</comment>
<name>A0AAD4BK66_BOLED</name>